<dbReference type="GO" id="GO:0006298">
    <property type="term" value="P:mismatch repair"/>
    <property type="evidence" value="ECO:0007669"/>
    <property type="project" value="InterPro"/>
</dbReference>
<evidence type="ECO:0000256" key="10">
    <source>
        <dbReference type="ARBA" id="ARBA00073545"/>
    </source>
</evidence>
<dbReference type="InterPro" id="IPR007861">
    <property type="entry name" value="DNA_mismatch_repair_MutS_clamp"/>
</dbReference>
<dbReference type="InterPro" id="IPR000432">
    <property type="entry name" value="DNA_mismatch_repair_MutS_C"/>
</dbReference>
<keyword evidence="4" id="KW-0547">Nucleotide-binding</keyword>
<comment type="subcellular location">
    <subcellularLocation>
        <location evidence="1">Nucleus</location>
    </subcellularLocation>
</comment>
<dbReference type="SUPFAM" id="SSF48334">
    <property type="entry name" value="DNA repair protein MutS, domain III"/>
    <property type="match status" value="1"/>
</dbReference>
<evidence type="ECO:0000256" key="5">
    <source>
        <dbReference type="ARBA" id="ARBA00022763"/>
    </source>
</evidence>
<dbReference type="EMBL" id="EU327761">
    <property type="protein sequence ID" value="ACA13172.1"/>
    <property type="molecule type" value="Genomic_DNA"/>
</dbReference>
<dbReference type="GO" id="GO:0006312">
    <property type="term" value="P:mitotic recombination"/>
    <property type="evidence" value="ECO:0007669"/>
    <property type="project" value="TreeGrafter"/>
</dbReference>
<dbReference type="GO" id="GO:0140664">
    <property type="term" value="F:ATP-dependent DNA damage sensor activity"/>
    <property type="evidence" value="ECO:0007669"/>
    <property type="project" value="InterPro"/>
</dbReference>
<reference evidence="12" key="1">
    <citation type="submission" date="2007-12" db="EMBL/GenBank/DDBJ databases">
        <title>A broad distribution of protist Msh4 and Msh5 genes indicates the early evolution of meiotic crossover interference.</title>
        <authorList>
            <person name="Malik S.-B."/>
            <person name="Logsdon J.M.Jr."/>
        </authorList>
    </citation>
    <scope>NUCLEOTIDE SEQUENCE</scope>
    <source>
        <strain evidence="12">CDC-19</strain>
    </source>
</reference>
<evidence type="ECO:0000256" key="8">
    <source>
        <dbReference type="ARBA" id="ARBA00023204"/>
    </source>
</evidence>
<dbReference type="Pfam" id="PF00488">
    <property type="entry name" value="MutS_V"/>
    <property type="match status" value="1"/>
</dbReference>
<dbReference type="InterPro" id="IPR036678">
    <property type="entry name" value="MutS_con_dom_sf"/>
</dbReference>
<dbReference type="Pfam" id="PF05188">
    <property type="entry name" value="MutS_II"/>
    <property type="match status" value="1"/>
</dbReference>
<dbReference type="PROSITE" id="PS00486">
    <property type="entry name" value="DNA_MISMATCH_REPAIR_2"/>
    <property type="match status" value="1"/>
</dbReference>
<feature type="domain" description="DNA mismatch repair proteins mutS family" evidence="11">
    <location>
        <begin position="641"/>
        <end position="657"/>
    </location>
</feature>
<dbReference type="InterPro" id="IPR007860">
    <property type="entry name" value="DNA_mmatch_repair_MutS_con_dom"/>
</dbReference>
<evidence type="ECO:0000256" key="3">
    <source>
        <dbReference type="ARBA" id="ARBA00019549"/>
    </source>
</evidence>
<dbReference type="InterPro" id="IPR036187">
    <property type="entry name" value="DNA_mismatch_repair_MutS_sf"/>
</dbReference>
<dbReference type="Gene3D" id="1.10.1420.10">
    <property type="match status" value="2"/>
</dbReference>
<evidence type="ECO:0000256" key="7">
    <source>
        <dbReference type="ARBA" id="ARBA00023125"/>
    </source>
</evidence>
<keyword evidence="8" id="KW-0234">DNA repair</keyword>
<comment type="similarity">
    <text evidence="2">Belongs to the DNA mismatch repair MutS family.</text>
</comment>
<evidence type="ECO:0000256" key="1">
    <source>
        <dbReference type="ARBA" id="ARBA00004123"/>
    </source>
</evidence>
<dbReference type="Gene3D" id="3.40.50.300">
    <property type="entry name" value="P-loop containing nucleotide triphosphate hydrolases"/>
    <property type="match status" value="1"/>
</dbReference>
<dbReference type="PIRSF" id="PIRSF005813">
    <property type="entry name" value="MSH2"/>
    <property type="match status" value="1"/>
</dbReference>
<protein>
    <recommendedName>
        <fullName evidence="10">DNA mismatch repair protein MSH2</fullName>
    </recommendedName>
    <alternativeName>
        <fullName evidence="3">DNA mismatch repair protein Msh2</fullName>
    </alternativeName>
</protein>
<keyword evidence="9" id="KW-0539">Nucleus</keyword>
<dbReference type="FunFam" id="1.10.1420.10:FF:000003">
    <property type="entry name" value="DNA mismatch repair protein"/>
    <property type="match status" value="1"/>
</dbReference>
<dbReference type="GO" id="GO:0005524">
    <property type="term" value="F:ATP binding"/>
    <property type="evidence" value="ECO:0007669"/>
    <property type="project" value="UniProtKB-KW"/>
</dbReference>
<dbReference type="PANTHER" id="PTHR11361">
    <property type="entry name" value="DNA MISMATCH REPAIR PROTEIN MUTS FAMILY MEMBER"/>
    <property type="match status" value="1"/>
</dbReference>
<evidence type="ECO:0000256" key="2">
    <source>
        <dbReference type="ARBA" id="ARBA00006271"/>
    </source>
</evidence>
<accession>C0IMY3</accession>
<evidence type="ECO:0000256" key="6">
    <source>
        <dbReference type="ARBA" id="ARBA00022840"/>
    </source>
</evidence>
<dbReference type="SMART" id="SM00533">
    <property type="entry name" value="MUTSd"/>
    <property type="match status" value="1"/>
</dbReference>
<dbReference type="SUPFAM" id="SSF52540">
    <property type="entry name" value="P-loop containing nucleoside triphosphate hydrolases"/>
    <property type="match status" value="1"/>
</dbReference>
<dbReference type="InterPro" id="IPR007696">
    <property type="entry name" value="DNA_mismatch_repair_MutS_core"/>
</dbReference>
<dbReference type="InterPro" id="IPR011184">
    <property type="entry name" value="DNA_mismatch_repair_Msh2"/>
</dbReference>
<dbReference type="PANTHER" id="PTHR11361:SF35">
    <property type="entry name" value="DNA MISMATCH REPAIR PROTEIN MSH2"/>
    <property type="match status" value="1"/>
</dbReference>
<dbReference type="Gene3D" id="3.30.420.110">
    <property type="entry name" value="MutS, connector domain"/>
    <property type="match status" value="1"/>
</dbReference>
<dbReference type="InterPro" id="IPR027417">
    <property type="entry name" value="P-loop_NTPase"/>
</dbReference>
<name>C0IMY3_VERVE</name>
<dbReference type="FunFam" id="3.30.420.110:FF:000002">
    <property type="entry name" value="DNA mismatch repair protein"/>
    <property type="match status" value="1"/>
</dbReference>
<dbReference type="AlphaFoldDB" id="C0IMY3"/>
<evidence type="ECO:0000256" key="4">
    <source>
        <dbReference type="ARBA" id="ARBA00022741"/>
    </source>
</evidence>
<organism evidence="12">
    <name type="scientific">Vermamoeba vermiformis</name>
    <name type="common">Amoeba</name>
    <name type="synonym">Hartmannella vermiformis</name>
    <dbReference type="NCBI Taxonomy" id="5778"/>
    <lineage>
        <taxon>Eukaryota</taxon>
        <taxon>Amoebozoa</taxon>
        <taxon>Tubulinea</taxon>
        <taxon>Echinamoebida</taxon>
        <taxon>Vermamoeba</taxon>
    </lineage>
</organism>
<gene>
    <name evidence="12" type="primary">Msh2</name>
</gene>
<dbReference type="GO" id="GO:0032301">
    <property type="term" value="C:MutSalpha complex"/>
    <property type="evidence" value="ECO:0007669"/>
    <property type="project" value="TreeGrafter"/>
</dbReference>
<feature type="non-terminal residue" evidence="12">
    <location>
        <position position="677"/>
    </location>
</feature>
<sequence length="677" mass="76530">LIHEKRVKVEIYACGEDRKWCLKKKGSPGNMAELEDVLFAGNNEMQETNTLIAVKLAYDGGQRVIGAAFIDVILKKIGVAQLLDNDQLTNLESLIMQVGAKECYSMPLDEKDLDCQKMKTVYEKCDLVVTEMKRNDFASQDIEQDLRRLLGEKRFNTIKMSLIDDKHAMSAVSCLLNGLALMGDETNFGAYKMYRFDLDQYMRLDTAAIYALNVLPNPKEPNQGQNLYGLLNRCKTPMGSRKLLQWLKQPLLDLEMINNRHDVVQIFYEDENLCKELRTKCLRRIPDLERLSKKVQRNRASLQDCVVIYQFIQRLPEISDTLKNSLGDQKLINEKFIAPLERDLSGYENLIEETIDLEMVDEGEYVISASFDDELKEISDKKKKVVKNIKGREDEVKIQIGSPSSFKIDNDKTHGWFYRISRKDEKSIGGKKNEKIFTILQPISKVLKFQDAEMKALSEKYTELSASYNKKSADLVREIMLIVSSYLPVFEEAHELIAELDVYTSFADVAYTAPYSYIRPDMKELGTGNVVLKKARHPVLEIQPDMTFIPNDTDLVRGESSFQIITGPNMGGKSTFIRQVGVIVLMAQIGSFVPCDSAEISICDAILARVGAGDSQLRGVSTFMAEMLETSTILHTATPNSLIIIDELGRGTSTYDGFGLAWAISEFISTKINALCL</sequence>
<feature type="non-terminal residue" evidence="12">
    <location>
        <position position="1"/>
    </location>
</feature>
<evidence type="ECO:0000313" key="12">
    <source>
        <dbReference type="EMBL" id="ACA13172.1"/>
    </source>
</evidence>
<keyword evidence="7" id="KW-0238">DNA-binding</keyword>
<dbReference type="InterPro" id="IPR045076">
    <property type="entry name" value="MutS"/>
</dbReference>
<keyword evidence="6" id="KW-0067">ATP-binding</keyword>
<evidence type="ECO:0000259" key="11">
    <source>
        <dbReference type="PROSITE" id="PS00486"/>
    </source>
</evidence>
<dbReference type="SMART" id="SM00534">
    <property type="entry name" value="MUTSac"/>
    <property type="match status" value="1"/>
</dbReference>
<evidence type="ECO:0000256" key="9">
    <source>
        <dbReference type="ARBA" id="ARBA00023242"/>
    </source>
</evidence>
<keyword evidence="5" id="KW-0227">DNA damage</keyword>
<dbReference type="Pfam" id="PF05192">
    <property type="entry name" value="MutS_III"/>
    <property type="match status" value="1"/>
</dbReference>
<proteinExistence type="inferred from homology"/>
<dbReference type="Pfam" id="PF05190">
    <property type="entry name" value="MutS_IV"/>
    <property type="match status" value="1"/>
</dbReference>
<dbReference type="GO" id="GO:0030983">
    <property type="term" value="F:mismatched DNA binding"/>
    <property type="evidence" value="ECO:0007669"/>
    <property type="project" value="InterPro"/>
</dbReference>